<dbReference type="EMBL" id="JAJBZT010000046">
    <property type="protein sequence ID" value="MCB6185445.1"/>
    <property type="molecule type" value="Genomic_DNA"/>
</dbReference>
<dbReference type="Gene3D" id="3.90.1150.10">
    <property type="entry name" value="Aspartate Aminotransferase, domain 1"/>
    <property type="match status" value="1"/>
</dbReference>
<comment type="cofactor">
    <cofactor evidence="1 3">
        <name>pyridoxal 5'-phosphate</name>
        <dbReference type="ChEBI" id="CHEBI:597326"/>
    </cofactor>
</comment>
<dbReference type="GO" id="GO:0016740">
    <property type="term" value="F:transferase activity"/>
    <property type="evidence" value="ECO:0007669"/>
    <property type="project" value="UniProtKB-KW"/>
</dbReference>
<name>A0ABS8DB58_9NEIS</name>
<evidence type="ECO:0000256" key="1">
    <source>
        <dbReference type="ARBA" id="ARBA00001933"/>
    </source>
</evidence>
<comment type="similarity">
    <text evidence="3">Belongs to the trans-sulfuration enzymes family.</text>
</comment>
<keyword evidence="2 3" id="KW-0663">Pyridoxal phosphate</keyword>
<dbReference type="InterPro" id="IPR015422">
    <property type="entry name" value="PyrdxlP-dep_Trfase_small"/>
</dbReference>
<sequence>MVSLMKLPVNAPSLGGVDSLVIHAAAMWAGTLTPEQMKVAGIPVNLVRYAIGIEHPDDIVGDVKQALD</sequence>
<dbReference type="Proteomes" id="UP001165395">
    <property type="component" value="Unassembled WGS sequence"/>
</dbReference>
<dbReference type="SUPFAM" id="SSF53383">
    <property type="entry name" value="PLP-dependent transferases"/>
    <property type="match status" value="1"/>
</dbReference>
<evidence type="ECO:0000256" key="3">
    <source>
        <dbReference type="RuleBase" id="RU362118"/>
    </source>
</evidence>
<evidence type="ECO:0000256" key="2">
    <source>
        <dbReference type="ARBA" id="ARBA00022898"/>
    </source>
</evidence>
<feature type="non-terminal residue" evidence="4">
    <location>
        <position position="68"/>
    </location>
</feature>
<accession>A0ABS8DB58</accession>
<dbReference type="PANTHER" id="PTHR11808:SF80">
    <property type="entry name" value="CYSTATHIONINE GAMMA-LYASE"/>
    <property type="match status" value="1"/>
</dbReference>
<keyword evidence="4" id="KW-0808">Transferase</keyword>
<evidence type="ECO:0000313" key="4">
    <source>
        <dbReference type="EMBL" id="MCB6185445.1"/>
    </source>
</evidence>
<dbReference type="InterPro" id="IPR015424">
    <property type="entry name" value="PyrdxlP-dep_Trfase"/>
</dbReference>
<organism evidence="4 5">
    <name type="scientific">Leeia speluncae</name>
    <dbReference type="NCBI Taxonomy" id="2884804"/>
    <lineage>
        <taxon>Bacteria</taxon>
        <taxon>Pseudomonadati</taxon>
        <taxon>Pseudomonadota</taxon>
        <taxon>Betaproteobacteria</taxon>
        <taxon>Neisseriales</taxon>
        <taxon>Leeiaceae</taxon>
        <taxon>Leeia</taxon>
    </lineage>
</organism>
<gene>
    <name evidence="4" type="ORF">LIN78_18030</name>
</gene>
<dbReference type="PANTHER" id="PTHR11808">
    <property type="entry name" value="TRANS-SULFURATION ENZYME FAMILY MEMBER"/>
    <property type="match status" value="1"/>
</dbReference>
<reference evidence="4" key="1">
    <citation type="submission" date="2021-10" db="EMBL/GenBank/DDBJ databases">
        <title>The complete genome sequence of Leeia sp. TBRC 13508.</title>
        <authorList>
            <person name="Charoenyingcharoen P."/>
            <person name="Yukphan P."/>
        </authorList>
    </citation>
    <scope>NUCLEOTIDE SEQUENCE</scope>
    <source>
        <strain evidence="4">TBRC 13508</strain>
    </source>
</reference>
<evidence type="ECO:0000313" key="5">
    <source>
        <dbReference type="Proteomes" id="UP001165395"/>
    </source>
</evidence>
<keyword evidence="5" id="KW-1185">Reference proteome</keyword>
<protein>
    <submittedName>
        <fullName evidence="4">PLP-dependent transferase</fullName>
    </submittedName>
</protein>
<comment type="caution">
    <text evidence="4">The sequence shown here is derived from an EMBL/GenBank/DDBJ whole genome shotgun (WGS) entry which is preliminary data.</text>
</comment>
<dbReference type="RefSeq" id="WP_227182272.1">
    <property type="nucleotide sequence ID" value="NZ_JAJBZT010000046.1"/>
</dbReference>
<proteinExistence type="inferred from homology"/>
<dbReference type="InterPro" id="IPR000277">
    <property type="entry name" value="Cys/Met-Metab_PyrdxlP-dep_enz"/>
</dbReference>
<dbReference type="Pfam" id="PF01053">
    <property type="entry name" value="Cys_Met_Meta_PP"/>
    <property type="match status" value="1"/>
</dbReference>